<accession>B9SKA5</accession>
<keyword evidence="2" id="KW-1185">Reference proteome</keyword>
<reference evidence="2" key="1">
    <citation type="journal article" date="2010" name="Nat. Biotechnol.">
        <title>Draft genome sequence of the oilseed species Ricinus communis.</title>
        <authorList>
            <person name="Chan A.P."/>
            <person name="Crabtree J."/>
            <person name="Zhao Q."/>
            <person name="Lorenzi H."/>
            <person name="Orvis J."/>
            <person name="Puiu D."/>
            <person name="Melake-Berhan A."/>
            <person name="Jones K.M."/>
            <person name="Redman J."/>
            <person name="Chen G."/>
            <person name="Cahoon E.B."/>
            <person name="Gedil M."/>
            <person name="Stanke M."/>
            <person name="Haas B.J."/>
            <person name="Wortman J.R."/>
            <person name="Fraser-Liggett C.M."/>
            <person name="Ravel J."/>
            <person name="Rabinowicz P.D."/>
        </authorList>
    </citation>
    <scope>NUCLEOTIDE SEQUENCE [LARGE SCALE GENOMIC DNA]</scope>
    <source>
        <strain evidence="2">cv. Hale</strain>
    </source>
</reference>
<evidence type="ECO:0000313" key="1">
    <source>
        <dbReference type="EMBL" id="EEF36000.1"/>
    </source>
</evidence>
<name>B9SKA5_RICCO</name>
<proteinExistence type="predicted"/>
<sequence length="62" mass="6669">MIQEQAVLAVSLLALMSDEARKSVFEQGRLGPLLRVLDIGFISLKEKAAVVVEAITSNLDNG</sequence>
<organism evidence="1 2">
    <name type="scientific">Ricinus communis</name>
    <name type="common">Castor bean</name>
    <dbReference type="NCBI Taxonomy" id="3988"/>
    <lineage>
        <taxon>Eukaryota</taxon>
        <taxon>Viridiplantae</taxon>
        <taxon>Streptophyta</taxon>
        <taxon>Embryophyta</taxon>
        <taxon>Tracheophyta</taxon>
        <taxon>Spermatophyta</taxon>
        <taxon>Magnoliopsida</taxon>
        <taxon>eudicotyledons</taxon>
        <taxon>Gunneridae</taxon>
        <taxon>Pentapetalae</taxon>
        <taxon>rosids</taxon>
        <taxon>fabids</taxon>
        <taxon>Malpighiales</taxon>
        <taxon>Euphorbiaceae</taxon>
        <taxon>Acalyphoideae</taxon>
        <taxon>Acalypheae</taxon>
        <taxon>Ricinus</taxon>
    </lineage>
</organism>
<evidence type="ECO:0008006" key="3">
    <source>
        <dbReference type="Google" id="ProtNLM"/>
    </source>
</evidence>
<dbReference type="AlphaFoldDB" id="B9SKA5"/>
<gene>
    <name evidence="1" type="ORF">RCOM_1030200</name>
</gene>
<dbReference type="Proteomes" id="UP000008311">
    <property type="component" value="Unassembled WGS sequence"/>
</dbReference>
<protein>
    <recommendedName>
        <fullName evidence="3">U-box domain-containing protein</fullName>
    </recommendedName>
</protein>
<evidence type="ECO:0000313" key="2">
    <source>
        <dbReference type="Proteomes" id="UP000008311"/>
    </source>
</evidence>
<dbReference type="EMBL" id="EQ974000">
    <property type="protein sequence ID" value="EEF36000.1"/>
    <property type="molecule type" value="Genomic_DNA"/>
</dbReference>
<dbReference type="InParanoid" id="B9SKA5"/>